<accession>A0ABU3SUV0</accession>
<evidence type="ECO:0000256" key="3">
    <source>
        <dbReference type="ARBA" id="ARBA00023125"/>
    </source>
</evidence>
<reference evidence="5 6" key="1">
    <citation type="submission" date="2023-10" db="EMBL/GenBank/DDBJ databases">
        <title>Glaciecola aquimarina strain GGW-M5 nov., isolated from a coastal seawater.</title>
        <authorList>
            <person name="Bayburt H."/>
            <person name="Kim J.M."/>
            <person name="Choi B.J."/>
            <person name="Jeon C.O."/>
        </authorList>
    </citation>
    <scope>NUCLEOTIDE SEQUENCE [LARGE SCALE GENOMIC DNA]</scope>
    <source>
        <strain evidence="5 6">KCTC 32108</strain>
    </source>
</reference>
<dbReference type="EC" id="3.1.21.-" evidence="5"/>
<evidence type="ECO:0000256" key="1">
    <source>
        <dbReference type="ARBA" id="ARBA00010923"/>
    </source>
</evidence>
<dbReference type="InterPro" id="IPR044946">
    <property type="entry name" value="Restrct_endonuc_typeI_TRD_sf"/>
</dbReference>
<keyword evidence="2" id="KW-0680">Restriction system</keyword>
<feature type="domain" description="Type I restriction modification DNA specificity" evidence="4">
    <location>
        <begin position="4"/>
        <end position="172"/>
    </location>
</feature>
<dbReference type="PANTHER" id="PTHR30408">
    <property type="entry name" value="TYPE-1 RESTRICTION ENZYME ECOKI SPECIFICITY PROTEIN"/>
    <property type="match status" value="1"/>
</dbReference>
<keyword evidence="5" id="KW-0255">Endonuclease</keyword>
<dbReference type="Proteomes" id="UP001247805">
    <property type="component" value="Unassembled WGS sequence"/>
</dbReference>
<keyword evidence="5" id="KW-0540">Nuclease</keyword>
<keyword evidence="5" id="KW-0378">Hydrolase</keyword>
<organism evidence="5 6">
    <name type="scientific">Paraglaciecola aquimarina</name>
    <dbReference type="NCBI Taxonomy" id="1235557"/>
    <lineage>
        <taxon>Bacteria</taxon>
        <taxon>Pseudomonadati</taxon>
        <taxon>Pseudomonadota</taxon>
        <taxon>Gammaproteobacteria</taxon>
        <taxon>Alteromonadales</taxon>
        <taxon>Alteromonadaceae</taxon>
        <taxon>Paraglaciecola</taxon>
    </lineage>
</organism>
<dbReference type="InterPro" id="IPR052021">
    <property type="entry name" value="Type-I_RS_S_subunit"/>
</dbReference>
<dbReference type="GO" id="GO:0004519">
    <property type="term" value="F:endonuclease activity"/>
    <property type="evidence" value="ECO:0007669"/>
    <property type="project" value="UniProtKB-KW"/>
</dbReference>
<dbReference type="Pfam" id="PF01420">
    <property type="entry name" value="Methylase_S"/>
    <property type="match status" value="1"/>
</dbReference>
<comment type="similarity">
    <text evidence="1">Belongs to the type-I restriction system S methylase family.</text>
</comment>
<keyword evidence="3" id="KW-0238">DNA-binding</keyword>
<dbReference type="SUPFAM" id="SSF116734">
    <property type="entry name" value="DNA methylase specificity domain"/>
    <property type="match status" value="2"/>
</dbReference>
<proteinExistence type="inferred from homology"/>
<dbReference type="GO" id="GO:0016787">
    <property type="term" value="F:hydrolase activity"/>
    <property type="evidence" value="ECO:0007669"/>
    <property type="project" value="UniProtKB-KW"/>
</dbReference>
<dbReference type="PANTHER" id="PTHR30408:SF12">
    <property type="entry name" value="TYPE I RESTRICTION ENZYME MJAVIII SPECIFICITY SUBUNIT"/>
    <property type="match status" value="1"/>
</dbReference>
<dbReference type="InterPro" id="IPR000055">
    <property type="entry name" value="Restrct_endonuc_typeI_TRD"/>
</dbReference>
<dbReference type="Gene3D" id="3.90.220.20">
    <property type="entry name" value="DNA methylase specificity domains"/>
    <property type="match status" value="2"/>
</dbReference>
<comment type="caution">
    <text evidence="5">The sequence shown here is derived from an EMBL/GenBank/DDBJ whole genome shotgun (WGS) entry which is preliminary data.</text>
</comment>
<dbReference type="RefSeq" id="WP_316025417.1">
    <property type="nucleotide sequence ID" value="NZ_JAWDIO010000002.1"/>
</dbReference>
<evidence type="ECO:0000313" key="6">
    <source>
        <dbReference type="Proteomes" id="UP001247805"/>
    </source>
</evidence>
<gene>
    <name evidence="5" type="ORF">RS130_07370</name>
</gene>
<keyword evidence="6" id="KW-1185">Reference proteome</keyword>
<protein>
    <submittedName>
        <fullName evidence="5">Restriction endonuclease subunit S</fullName>
        <ecNumber evidence="5">3.1.21.-</ecNumber>
    </submittedName>
</protein>
<evidence type="ECO:0000256" key="2">
    <source>
        <dbReference type="ARBA" id="ARBA00022747"/>
    </source>
</evidence>
<sequence length="457" mass="51761">MANKIRIGEVVNLSQGFAVNSKSKHLMSESGLPLLRITDLISGNYSQYLKEETAPEKCIASKDELIFTRTGQVGLVFRGKVGVVHNNCFKVIPNRDFIEPDYLYWFLKQPHIVKLANDIASGSVQKDLNHSAFKSIEIALLPLKQQRQNTKVLNRIEERIEQNKQTNQTLEEMAQALFKSWFVDFDPVIDNALAAGNAIPDQLQHRVEIRKKAHALQKQNPNIKPLHEATQRLFPSEFEHCCDNTLGIQGWIPKGWEYSELAEFIGVKHGYAYKGEYFCNEPTDDVLLTPGNVAIGGGFKGDKFKFYNGPVMDNYIFNEGDLFITMTDLSKAGDALGYPAIVPYVAGLTFHHNQRLGKVEFKDRIKFGTEFIYRCLCSREYRSSIVATATGTTVKHTSPTKILKHKVINSRGVIEPIFEFYIKNFTAKKELNNINSRHLAVTRDYLLPKLISGEVTI</sequence>
<dbReference type="EMBL" id="JAWDIO010000002">
    <property type="protein sequence ID" value="MDU0353767.1"/>
    <property type="molecule type" value="Genomic_DNA"/>
</dbReference>
<evidence type="ECO:0000259" key="4">
    <source>
        <dbReference type="Pfam" id="PF01420"/>
    </source>
</evidence>
<name>A0ABU3SUV0_9ALTE</name>
<evidence type="ECO:0000313" key="5">
    <source>
        <dbReference type="EMBL" id="MDU0353767.1"/>
    </source>
</evidence>